<evidence type="ECO:0000256" key="7">
    <source>
        <dbReference type="SAM" id="MobiDB-lite"/>
    </source>
</evidence>
<feature type="transmembrane region" description="Helical" evidence="8">
    <location>
        <begin position="549"/>
        <end position="566"/>
    </location>
</feature>
<dbReference type="Pfam" id="PF03169">
    <property type="entry name" value="OPT"/>
    <property type="match status" value="1"/>
</dbReference>
<feature type="region of interest" description="Disordered" evidence="7">
    <location>
        <begin position="344"/>
        <end position="372"/>
    </location>
</feature>
<gene>
    <name evidence="9" type="ORF">PNOK_0802800</name>
</gene>
<dbReference type="InterPro" id="IPR006058">
    <property type="entry name" value="2Fe2S_fd_BS"/>
</dbReference>
<feature type="transmembrane region" description="Helical" evidence="8">
    <location>
        <begin position="26"/>
        <end position="44"/>
    </location>
</feature>
<protein>
    <submittedName>
        <fullName evidence="9">Oligopeptide transporter</fullName>
    </submittedName>
</protein>
<comment type="subcellular location">
    <subcellularLocation>
        <location evidence="1">Membrane</location>
        <topology evidence="1">Multi-pass membrane protein</topology>
    </subcellularLocation>
</comment>
<dbReference type="InterPro" id="IPR004813">
    <property type="entry name" value="OPT"/>
</dbReference>
<dbReference type="Proteomes" id="UP000217199">
    <property type="component" value="Unassembled WGS sequence"/>
</dbReference>
<evidence type="ECO:0000256" key="2">
    <source>
        <dbReference type="ARBA" id="ARBA00008807"/>
    </source>
</evidence>
<comment type="caution">
    <text evidence="9">The sequence shown here is derived from an EMBL/GenBank/DDBJ whole genome shotgun (WGS) entry which is preliminary data.</text>
</comment>
<feature type="transmembrane region" description="Helical" evidence="8">
    <location>
        <begin position="119"/>
        <end position="138"/>
    </location>
</feature>
<comment type="similarity">
    <text evidence="2">Belongs to the oligopeptide OPT transporter family.</text>
</comment>
<organism evidence="9 10">
    <name type="scientific">Pyrrhoderma noxium</name>
    <dbReference type="NCBI Taxonomy" id="2282107"/>
    <lineage>
        <taxon>Eukaryota</taxon>
        <taxon>Fungi</taxon>
        <taxon>Dikarya</taxon>
        <taxon>Basidiomycota</taxon>
        <taxon>Agaricomycotina</taxon>
        <taxon>Agaricomycetes</taxon>
        <taxon>Hymenochaetales</taxon>
        <taxon>Hymenochaetaceae</taxon>
        <taxon>Pyrrhoderma</taxon>
    </lineage>
</organism>
<evidence type="ECO:0000256" key="3">
    <source>
        <dbReference type="ARBA" id="ARBA00022448"/>
    </source>
</evidence>
<evidence type="ECO:0000256" key="8">
    <source>
        <dbReference type="SAM" id="Phobius"/>
    </source>
</evidence>
<dbReference type="GO" id="GO:0035673">
    <property type="term" value="F:oligopeptide transmembrane transporter activity"/>
    <property type="evidence" value="ECO:0007669"/>
    <property type="project" value="InterPro"/>
</dbReference>
<dbReference type="AlphaFoldDB" id="A0A286UA05"/>
<evidence type="ECO:0000256" key="1">
    <source>
        <dbReference type="ARBA" id="ARBA00004141"/>
    </source>
</evidence>
<feature type="transmembrane region" description="Helical" evidence="8">
    <location>
        <begin position="297"/>
        <end position="318"/>
    </location>
</feature>
<keyword evidence="3" id="KW-0813">Transport</keyword>
<dbReference type="InParanoid" id="A0A286UA05"/>
<dbReference type="NCBIfam" id="TIGR00728">
    <property type="entry name" value="OPT_sfam"/>
    <property type="match status" value="1"/>
</dbReference>
<dbReference type="EMBL" id="NBII01000008">
    <property type="protein sequence ID" value="PAV16408.1"/>
    <property type="molecule type" value="Genomic_DNA"/>
</dbReference>
<feature type="transmembrane region" description="Helical" evidence="8">
    <location>
        <begin position="90"/>
        <end position="107"/>
    </location>
</feature>
<feature type="compositionally biased region" description="Acidic residues" evidence="7">
    <location>
        <begin position="352"/>
        <end position="363"/>
    </location>
</feature>
<accession>A0A286UA05</accession>
<keyword evidence="4 8" id="KW-0812">Transmembrane</keyword>
<dbReference type="PROSITE" id="PS00197">
    <property type="entry name" value="2FE2S_FER_1"/>
    <property type="match status" value="1"/>
</dbReference>
<feature type="transmembrane region" description="Helical" evidence="8">
    <location>
        <begin position="380"/>
        <end position="400"/>
    </location>
</feature>
<dbReference type="STRING" id="2282107.A0A286UA05"/>
<dbReference type="PANTHER" id="PTHR31645:SF0">
    <property type="entry name" value="OLIGOPEPTIDE TRANSPORTER YGL114W-RELATED"/>
    <property type="match status" value="1"/>
</dbReference>
<keyword evidence="10" id="KW-1185">Reference proteome</keyword>
<reference evidence="9 10" key="1">
    <citation type="journal article" date="2017" name="Mol. Ecol.">
        <title>Comparative and population genomic landscape of Phellinus noxius: A hypervariable fungus causing root rot in trees.</title>
        <authorList>
            <person name="Chung C.L."/>
            <person name="Lee T.J."/>
            <person name="Akiba M."/>
            <person name="Lee H.H."/>
            <person name="Kuo T.H."/>
            <person name="Liu D."/>
            <person name="Ke H.M."/>
            <person name="Yokoi T."/>
            <person name="Roa M.B."/>
            <person name="Lu M.J."/>
            <person name="Chang Y.Y."/>
            <person name="Ann P.J."/>
            <person name="Tsai J.N."/>
            <person name="Chen C.Y."/>
            <person name="Tzean S.S."/>
            <person name="Ota Y."/>
            <person name="Hattori T."/>
            <person name="Sahashi N."/>
            <person name="Liou R.F."/>
            <person name="Kikuchi T."/>
            <person name="Tsai I.J."/>
        </authorList>
    </citation>
    <scope>NUCLEOTIDE SEQUENCE [LARGE SCALE GENOMIC DNA]</scope>
    <source>
        <strain evidence="9 10">FFPRI411160</strain>
    </source>
</reference>
<name>A0A286UA05_9AGAM</name>
<feature type="transmembrane region" description="Helical" evidence="8">
    <location>
        <begin position="211"/>
        <end position="230"/>
    </location>
</feature>
<dbReference type="OrthoDB" id="627262at2759"/>
<evidence type="ECO:0000313" key="10">
    <source>
        <dbReference type="Proteomes" id="UP000217199"/>
    </source>
</evidence>
<feature type="transmembrane region" description="Helical" evidence="8">
    <location>
        <begin position="578"/>
        <end position="601"/>
    </location>
</feature>
<dbReference type="GO" id="GO:0000329">
    <property type="term" value="C:fungal-type vacuole membrane"/>
    <property type="evidence" value="ECO:0007669"/>
    <property type="project" value="TreeGrafter"/>
</dbReference>
<evidence type="ECO:0000256" key="6">
    <source>
        <dbReference type="ARBA" id="ARBA00023136"/>
    </source>
</evidence>
<evidence type="ECO:0000256" key="4">
    <source>
        <dbReference type="ARBA" id="ARBA00022692"/>
    </source>
</evidence>
<keyword evidence="6 8" id="KW-0472">Membrane</keyword>
<dbReference type="PANTHER" id="PTHR31645">
    <property type="entry name" value="OLIGOPEPTIDE TRANSPORTER YGL114W-RELATED"/>
    <property type="match status" value="1"/>
</dbReference>
<feature type="transmembrane region" description="Helical" evidence="8">
    <location>
        <begin position="407"/>
        <end position="429"/>
    </location>
</feature>
<evidence type="ECO:0000256" key="5">
    <source>
        <dbReference type="ARBA" id="ARBA00022989"/>
    </source>
</evidence>
<feature type="transmembrane region" description="Helical" evidence="8">
    <location>
        <begin position="250"/>
        <end position="276"/>
    </location>
</feature>
<dbReference type="InterPro" id="IPR045035">
    <property type="entry name" value="YSL-like"/>
</dbReference>
<dbReference type="GO" id="GO:0051537">
    <property type="term" value="F:2 iron, 2 sulfur cluster binding"/>
    <property type="evidence" value="ECO:0007669"/>
    <property type="project" value="InterPro"/>
</dbReference>
<feature type="transmembrane region" description="Helical" evidence="8">
    <location>
        <begin position="630"/>
        <end position="653"/>
    </location>
</feature>
<keyword evidence="5 8" id="KW-1133">Transmembrane helix</keyword>
<proteinExistence type="inferred from homology"/>
<evidence type="ECO:0000313" key="9">
    <source>
        <dbReference type="EMBL" id="PAV16408.1"/>
    </source>
</evidence>
<sequence length="678" mass="72932">MLQKWRRLLTPDFDTGSVRPEFTFRAVALGLLIGCLLCFTNLYFGLQTGWISMMSLQSALLGYLISRLLPTPITPQENVVLQTTATATGTMPLAAGFVGILPALAVLDYDRDGSHPVTLNWINAVLWSCAIAFFGVFLSPPIRKQVIIEEELPFPSGTATAQLISVLHDISPLPPEGLEVRADDELEEQEERATVRQEGWIVLARSFSASALLTLLAYFFPVVFSIPLFGRNLAQNWLWSFTPSLSYVGQGVIMGFPTAMSMSLGMIVGWAVLSPFSKLMGWAPAPVQDMTYGARGWILWIALAIMVSDSVISLLPIVREFISKLNVTLRKGEGVIRLPCSPLSSSFPSSPDPDDSLDVDDDGTDSKDPETEDRLVPTKWVLYGLTFSVISGTLLVWAVFGQDGIKPWASIIGFLMGGVLSLLGVRALGETDLNPVSGLGKISQLLFAFIQPGNVVANIIAGGVAEAGAQQAGDLMQDLKTGHLLQASPRAQFYGQLIGSGVSIVVTATAYNLYTRAYPIPGPTFPAPTAYVWLSLARLLRNGHLPPKSSTFMLAFALLFAAISFLKTHKRSARYTRWLPSGVAFAIGFLNTPAFSIARLLGGVLELVYHRKLAARARAEGRNPGSMSDISLIVIASGFVLGEGVMSVVSLVLRTLGVGVISCWGCVPGMCAGCPATA</sequence>